<accession>A0A8S0PST9</accession>
<sequence>MIRPEHGLHTESLLRLGHVPDMAYTSCPQNAFKCLKIRMHPYRGQDASLSWPWGVSDMACTLSPKNCQEMPKNQAASKQRLGCVPNLAAHRAYKLPTNA</sequence>
<evidence type="ECO:0000313" key="2">
    <source>
        <dbReference type="Proteomes" id="UP000594638"/>
    </source>
</evidence>
<organism evidence="1 2">
    <name type="scientific">Olea europaea subsp. europaea</name>
    <dbReference type="NCBI Taxonomy" id="158383"/>
    <lineage>
        <taxon>Eukaryota</taxon>
        <taxon>Viridiplantae</taxon>
        <taxon>Streptophyta</taxon>
        <taxon>Embryophyta</taxon>
        <taxon>Tracheophyta</taxon>
        <taxon>Spermatophyta</taxon>
        <taxon>Magnoliopsida</taxon>
        <taxon>eudicotyledons</taxon>
        <taxon>Gunneridae</taxon>
        <taxon>Pentapetalae</taxon>
        <taxon>asterids</taxon>
        <taxon>lamiids</taxon>
        <taxon>Lamiales</taxon>
        <taxon>Oleaceae</taxon>
        <taxon>Oleeae</taxon>
        <taxon>Olea</taxon>
    </lineage>
</organism>
<protein>
    <submittedName>
        <fullName evidence="1">Uncharacterized protein</fullName>
    </submittedName>
</protein>
<reference evidence="1 2" key="1">
    <citation type="submission" date="2019-12" db="EMBL/GenBank/DDBJ databases">
        <authorList>
            <person name="Alioto T."/>
            <person name="Alioto T."/>
            <person name="Gomez Garrido J."/>
        </authorList>
    </citation>
    <scope>NUCLEOTIDE SEQUENCE [LARGE SCALE GENOMIC DNA]</scope>
</reference>
<dbReference type="Proteomes" id="UP000594638">
    <property type="component" value="Unassembled WGS sequence"/>
</dbReference>
<comment type="caution">
    <text evidence="1">The sequence shown here is derived from an EMBL/GenBank/DDBJ whole genome shotgun (WGS) entry which is preliminary data.</text>
</comment>
<gene>
    <name evidence="1" type="ORF">OLEA9_A081522</name>
</gene>
<keyword evidence="2" id="KW-1185">Reference proteome</keyword>
<dbReference type="AlphaFoldDB" id="A0A8S0PST9"/>
<proteinExistence type="predicted"/>
<evidence type="ECO:0000313" key="1">
    <source>
        <dbReference type="EMBL" id="CAA2955341.1"/>
    </source>
</evidence>
<name>A0A8S0PST9_OLEEU</name>
<dbReference type="Gramene" id="OE9A081522T1">
    <property type="protein sequence ID" value="OE9A081522C1"/>
    <property type="gene ID" value="OE9A081522"/>
</dbReference>
<dbReference type="EMBL" id="CACTIH010000146">
    <property type="protein sequence ID" value="CAA2955341.1"/>
    <property type="molecule type" value="Genomic_DNA"/>
</dbReference>